<comment type="subcellular location">
    <subcellularLocation>
        <location evidence="1">Membrane</location>
        <topology evidence="1">Multi-pass membrane protein</topology>
    </subcellularLocation>
</comment>
<feature type="domain" description="Citrate transporter-like" evidence="7">
    <location>
        <begin position="49"/>
        <end position="405"/>
    </location>
</feature>
<protein>
    <submittedName>
        <fullName evidence="8">SLC13 family permease</fullName>
    </submittedName>
</protein>
<name>A0ABY5Y486_9BACT</name>
<evidence type="ECO:0000256" key="6">
    <source>
        <dbReference type="SAM" id="Phobius"/>
    </source>
</evidence>
<keyword evidence="5 6" id="KW-0472">Membrane</keyword>
<feature type="transmembrane region" description="Helical" evidence="6">
    <location>
        <begin position="363"/>
        <end position="386"/>
    </location>
</feature>
<evidence type="ECO:0000256" key="1">
    <source>
        <dbReference type="ARBA" id="ARBA00004141"/>
    </source>
</evidence>
<dbReference type="InterPro" id="IPR004680">
    <property type="entry name" value="Cit_transptr-like_dom"/>
</dbReference>
<feature type="transmembrane region" description="Helical" evidence="6">
    <location>
        <begin position="83"/>
        <end position="101"/>
    </location>
</feature>
<evidence type="ECO:0000313" key="8">
    <source>
        <dbReference type="EMBL" id="UWX06676.1"/>
    </source>
</evidence>
<feature type="transmembrane region" description="Helical" evidence="6">
    <location>
        <begin position="437"/>
        <end position="459"/>
    </location>
</feature>
<evidence type="ECO:0000313" key="9">
    <source>
        <dbReference type="Proteomes" id="UP001058120"/>
    </source>
</evidence>
<dbReference type="Proteomes" id="UP001058120">
    <property type="component" value="Chromosome"/>
</dbReference>
<proteinExistence type="predicted"/>
<dbReference type="RefSeq" id="WP_334316288.1">
    <property type="nucleotide sequence ID" value="NZ_CP065938.1"/>
</dbReference>
<keyword evidence="9" id="KW-1185">Reference proteome</keyword>
<evidence type="ECO:0000256" key="2">
    <source>
        <dbReference type="ARBA" id="ARBA00022448"/>
    </source>
</evidence>
<evidence type="ECO:0000256" key="4">
    <source>
        <dbReference type="ARBA" id="ARBA00022989"/>
    </source>
</evidence>
<feature type="transmembrane region" description="Helical" evidence="6">
    <location>
        <begin position="122"/>
        <end position="140"/>
    </location>
</feature>
<sequence length="464" mass="51044">MFTEECTIKTWRQWLVCFAIAGFVTFLFYDPENTKLNLYWFSSALALSLFAFELVSMVVAILTLLMFYIISGISTPDVVFSGWLAPIPWMVLSGMLIGILMEKSNLAQRIALLILSKVAKTPLKLLIAFFLAGVIISALIPDIITVLILFMTIATSICQSLNLEKGSKEASTIIMGAFFGGAISSAMYLPNNTGIIGLLMVKDMGVEFSWIGFWIENAAYCIVHIIIGITLLYFFGNKALTPHIRKCISEAKTELEKLGKMSALEKRALVLSLLALAGFVFEPLHHLPGYYLFAFTVFLGFTPLFGTFECSDIEKVNFSILFFIVGCMAIGFVAGTLGIPAWLSSKIVPVLQSIENGALANLFAYFVGVIANFLLTPVAAATSLSVPMAQIAVDLGMTIKPTLYSFLYGLDQFILPYELAPALLMFSTGYIKLRHVIIIMGLRLFLVTIGILISSYIVWPMLGI</sequence>
<evidence type="ECO:0000256" key="5">
    <source>
        <dbReference type="ARBA" id="ARBA00023136"/>
    </source>
</evidence>
<keyword evidence="3 6" id="KW-0812">Transmembrane</keyword>
<feature type="transmembrane region" description="Helical" evidence="6">
    <location>
        <begin position="290"/>
        <end position="308"/>
    </location>
</feature>
<reference evidence="8" key="1">
    <citation type="submission" date="2020-12" db="EMBL/GenBank/DDBJ databases">
        <title>Taurinivorans muris gen. nov., sp. nov., fundamental and realized metabolic niche of a ubiquitous sulfidogenic bacterium in the murine intestine.</title>
        <authorList>
            <person name="Ye H."/>
            <person name="Hanson B.T."/>
            <person name="Loy A."/>
        </authorList>
    </citation>
    <scope>NUCLEOTIDE SEQUENCE</scope>
    <source>
        <strain evidence="8">LT0009</strain>
    </source>
</reference>
<feature type="transmembrane region" description="Helical" evidence="6">
    <location>
        <begin position="320"/>
        <end position="343"/>
    </location>
</feature>
<accession>A0ABY5Y486</accession>
<evidence type="ECO:0000256" key="3">
    <source>
        <dbReference type="ARBA" id="ARBA00022692"/>
    </source>
</evidence>
<feature type="transmembrane region" description="Helical" evidence="6">
    <location>
        <begin position="210"/>
        <end position="236"/>
    </location>
</feature>
<gene>
    <name evidence="8" type="ORF">JBF11_05050</name>
</gene>
<dbReference type="EMBL" id="CP065938">
    <property type="protein sequence ID" value="UWX06676.1"/>
    <property type="molecule type" value="Genomic_DNA"/>
</dbReference>
<organism evidence="8 9">
    <name type="scientific">Taurinivorans muris</name>
    <dbReference type="NCBI Taxonomy" id="2787751"/>
    <lineage>
        <taxon>Bacteria</taxon>
        <taxon>Pseudomonadati</taxon>
        <taxon>Thermodesulfobacteriota</taxon>
        <taxon>Desulfovibrionia</taxon>
        <taxon>Desulfovibrionales</taxon>
        <taxon>Desulfovibrionaceae</taxon>
        <taxon>Taurinivorans</taxon>
    </lineage>
</organism>
<feature type="transmembrane region" description="Helical" evidence="6">
    <location>
        <begin position="38"/>
        <end position="71"/>
    </location>
</feature>
<keyword evidence="4 6" id="KW-1133">Transmembrane helix</keyword>
<dbReference type="Pfam" id="PF03600">
    <property type="entry name" value="CitMHS"/>
    <property type="match status" value="1"/>
</dbReference>
<evidence type="ECO:0000259" key="7">
    <source>
        <dbReference type="Pfam" id="PF03600"/>
    </source>
</evidence>
<feature type="transmembrane region" description="Helical" evidence="6">
    <location>
        <begin position="170"/>
        <end position="190"/>
    </location>
</feature>
<dbReference type="PANTHER" id="PTHR10283">
    <property type="entry name" value="SOLUTE CARRIER FAMILY 13 MEMBER"/>
    <property type="match status" value="1"/>
</dbReference>
<feature type="transmembrane region" description="Helical" evidence="6">
    <location>
        <begin position="406"/>
        <end position="431"/>
    </location>
</feature>
<feature type="transmembrane region" description="Helical" evidence="6">
    <location>
        <begin position="12"/>
        <end position="29"/>
    </location>
</feature>
<feature type="transmembrane region" description="Helical" evidence="6">
    <location>
        <begin position="268"/>
        <end position="284"/>
    </location>
</feature>
<keyword evidence="2" id="KW-0813">Transport</keyword>